<dbReference type="Gene3D" id="3.90.1200.10">
    <property type="match status" value="1"/>
</dbReference>
<organism evidence="3 4">
    <name type="scientific">Durusdinium trenchii</name>
    <dbReference type="NCBI Taxonomy" id="1381693"/>
    <lineage>
        <taxon>Eukaryota</taxon>
        <taxon>Sar</taxon>
        <taxon>Alveolata</taxon>
        <taxon>Dinophyceae</taxon>
        <taxon>Suessiales</taxon>
        <taxon>Symbiodiniaceae</taxon>
        <taxon>Durusdinium</taxon>
    </lineage>
</organism>
<gene>
    <name evidence="3" type="ORF">SCF082_LOCUS48426</name>
</gene>
<keyword evidence="4" id="KW-1185">Reference proteome</keyword>
<evidence type="ECO:0000256" key="1">
    <source>
        <dbReference type="SAM" id="MobiDB-lite"/>
    </source>
</evidence>
<dbReference type="SUPFAM" id="SSF56112">
    <property type="entry name" value="Protein kinase-like (PK-like)"/>
    <property type="match status" value="1"/>
</dbReference>
<dbReference type="Pfam" id="PF01636">
    <property type="entry name" value="APH"/>
    <property type="match status" value="1"/>
</dbReference>
<protein>
    <submittedName>
        <fullName evidence="3">APH domain-containing protein</fullName>
    </submittedName>
</protein>
<feature type="compositionally biased region" description="Basic and acidic residues" evidence="1">
    <location>
        <begin position="1160"/>
        <end position="1171"/>
    </location>
</feature>
<dbReference type="Proteomes" id="UP001642464">
    <property type="component" value="Unassembled WGS sequence"/>
</dbReference>
<feature type="domain" description="Aminoglycoside phosphotransferase" evidence="2">
    <location>
        <begin position="97"/>
        <end position="320"/>
    </location>
</feature>
<dbReference type="PANTHER" id="PTHR21310">
    <property type="entry name" value="AMINOGLYCOSIDE PHOSPHOTRANSFERASE-RELATED-RELATED"/>
    <property type="match status" value="1"/>
</dbReference>
<dbReference type="PANTHER" id="PTHR21310:SF15">
    <property type="entry name" value="AMINOGLYCOSIDE PHOSPHOTRANSFERASE DOMAIN-CONTAINING PROTEIN"/>
    <property type="match status" value="1"/>
</dbReference>
<accession>A0ABP0RSR8</accession>
<dbReference type="InterPro" id="IPR051678">
    <property type="entry name" value="AGP_Transferase"/>
</dbReference>
<sequence length="1178" mass="131073">MSTCFMCWDGLLRKPRGATPQKHPQLGEQEEAMKAALAFVTEGSALASLLNSNDMSLVHFELWPENHPDVPGRLFNNNAIFIVTARAHGTADVTNVELVLRILNCHAWRKGRNGQSEVATLKLLEAHAMPCTPRVIDFAVDAATSPLKCEFILMEKLPGIQLRKIWADLSISERAAYLQQLKDWLTKLHEIPRPQGAGGPLASFRLVDGKVVADQPIVLVDGPSLPQESRNGFCDYATAIIEDACCRMPMSDLRVRLKELVKVDLQEYARKHEYYGVAPEYLRLCHNDLNLSNILCDPQLRVITGVVDWEGASWGFTDQDALEFQEHCEGNEEILHYFPTAPGETERRNFLVLLRDVPGLHFFNATWYGAIADASQRQAASIEEGKSAEHAVTRGFTFSQINPCLGRLGQQMMLLIHVDDVMFVGEQDYVMNQFIPDLKQSFEIAEQHLTGIGSSFQFLRRTYVEIERGLKVMPGKYAESMVEMYEEKMGRVKVQKLPCGQEVLAPDGSVELKRTGKVEARWLLETVSDGDWSGSKSHRRSTSAAIHMLNGMVIFSSSRGQKSVALSYRNTEDESMEEKEEETVTVRLDSGEVVEIPLRFVEPREPESEEDAPEAAMEVSEGPREIEWADEDLPALRVEDPTINQATSCWITRDDLRALAEYDGPEARSCLRAKQHILKLRMEWTKAKHRNNPQVEAHFAQITQVTPGTSTETLRNDVTSGNCPGSLWNVALVSRALLRDANQVLQTSRRALPNQVPQAAAGAVQGKQPTRRLQAQPLQLIPEEGESSESNEDTQDARVKLFSMEASEDECSASVFTPQGPVPQPEGRTEHASALAAGQMRTVKPGHFKQEGFHAKLANLAERRVLSAAVRSLHQDLLQSRSVNLLELPRRPDGSSRVMQVSFLTRLLSGTEIKNCMESDISAAYLDLRHLTLEQLLSIKMANLDFVTASASHSAHNNFLEAVEAYLSEQLLQRALACCDHVGRQLRAALGRRLLMIMGACALLREGWGSFQGTFPAYWAVELDSKVWQGASVAIFQPKQLKVQLFSQPDEAALGASGSMVAVVKDTSSGIAPSRRLQWEVTAVDPSTCDVTAAVTQNAALLQKELEKVLSAKRHQTGQIPDAIREIPRPLRSRVTRPEESSGRKSWGHAAARGSGRVKQSIERIDKRSRQGIERCLD</sequence>
<proteinExistence type="predicted"/>
<feature type="region of interest" description="Disordered" evidence="1">
    <location>
        <begin position="1130"/>
        <end position="1171"/>
    </location>
</feature>
<dbReference type="InterPro" id="IPR002575">
    <property type="entry name" value="Aminoglycoside_PTrfase"/>
</dbReference>
<evidence type="ECO:0000313" key="4">
    <source>
        <dbReference type="Proteomes" id="UP001642464"/>
    </source>
</evidence>
<comment type="caution">
    <text evidence="3">The sequence shown here is derived from an EMBL/GenBank/DDBJ whole genome shotgun (WGS) entry which is preliminary data.</text>
</comment>
<evidence type="ECO:0000313" key="3">
    <source>
        <dbReference type="EMBL" id="CAK9103694.1"/>
    </source>
</evidence>
<name>A0ABP0RSR8_9DINO</name>
<reference evidence="3 4" key="1">
    <citation type="submission" date="2024-02" db="EMBL/GenBank/DDBJ databases">
        <authorList>
            <person name="Chen Y."/>
            <person name="Shah S."/>
            <person name="Dougan E. K."/>
            <person name="Thang M."/>
            <person name="Chan C."/>
        </authorList>
    </citation>
    <scope>NUCLEOTIDE SEQUENCE [LARGE SCALE GENOMIC DNA]</scope>
</reference>
<evidence type="ECO:0000259" key="2">
    <source>
        <dbReference type="Pfam" id="PF01636"/>
    </source>
</evidence>
<dbReference type="InterPro" id="IPR011009">
    <property type="entry name" value="Kinase-like_dom_sf"/>
</dbReference>
<dbReference type="EMBL" id="CAXAMM010042239">
    <property type="protein sequence ID" value="CAK9103694.1"/>
    <property type="molecule type" value="Genomic_DNA"/>
</dbReference>